<feature type="signal peptide" evidence="9">
    <location>
        <begin position="1"/>
        <end position="27"/>
    </location>
</feature>
<evidence type="ECO:0000256" key="5">
    <source>
        <dbReference type="ARBA" id="ARBA00022801"/>
    </source>
</evidence>
<dbReference type="InterPro" id="IPR024079">
    <property type="entry name" value="MetalloPept_cat_dom_sf"/>
</dbReference>
<keyword evidence="4 9" id="KW-0732">Signal</keyword>
<evidence type="ECO:0000256" key="6">
    <source>
        <dbReference type="ARBA" id="ARBA00022833"/>
    </source>
</evidence>
<dbReference type="CDD" id="cd04275">
    <property type="entry name" value="ZnMc_pappalysin_like"/>
    <property type="match status" value="1"/>
</dbReference>
<evidence type="ECO:0000259" key="10">
    <source>
        <dbReference type="Pfam" id="PF05572"/>
    </source>
</evidence>
<dbReference type="STRING" id="401625.A0A0P1BLU0"/>
<dbReference type="OrthoDB" id="536211at2759"/>
<keyword evidence="5" id="KW-0378">Hydrolase</keyword>
<dbReference type="Gene3D" id="3.40.390.10">
    <property type="entry name" value="Collagenase (Catalytic Domain)"/>
    <property type="match status" value="1"/>
</dbReference>
<keyword evidence="8" id="KW-1015">Disulfide bond</keyword>
<accession>A0A0P1BLU0</accession>
<evidence type="ECO:0000256" key="8">
    <source>
        <dbReference type="ARBA" id="ARBA00023157"/>
    </source>
</evidence>
<keyword evidence="3" id="KW-0479">Metal-binding</keyword>
<dbReference type="PANTHER" id="PTHR47466">
    <property type="match status" value="1"/>
</dbReference>
<name>A0A0P1BLU0_9BASI</name>
<keyword evidence="6" id="KW-0862">Zinc</keyword>
<dbReference type="GO" id="GO:0008237">
    <property type="term" value="F:metallopeptidase activity"/>
    <property type="evidence" value="ECO:0007669"/>
    <property type="project" value="UniProtKB-KW"/>
</dbReference>
<evidence type="ECO:0000313" key="12">
    <source>
        <dbReference type="Proteomes" id="UP000054845"/>
    </source>
</evidence>
<evidence type="ECO:0000256" key="7">
    <source>
        <dbReference type="ARBA" id="ARBA00023049"/>
    </source>
</evidence>
<dbReference type="GO" id="GO:0006508">
    <property type="term" value="P:proteolysis"/>
    <property type="evidence" value="ECO:0007669"/>
    <property type="project" value="UniProtKB-KW"/>
</dbReference>
<evidence type="ECO:0000313" key="11">
    <source>
        <dbReference type="EMBL" id="CEH16707.1"/>
    </source>
</evidence>
<evidence type="ECO:0000256" key="3">
    <source>
        <dbReference type="ARBA" id="ARBA00022723"/>
    </source>
</evidence>
<evidence type="ECO:0000256" key="1">
    <source>
        <dbReference type="ARBA" id="ARBA00008721"/>
    </source>
</evidence>
<protein>
    <submittedName>
        <fullName evidence="11">COMPLEMENT COMPONENT-RELATED SUSHI DOMAIN-CONTAINING</fullName>
    </submittedName>
</protein>
<comment type="similarity">
    <text evidence="1">Belongs to the peptidase M43B family.</text>
</comment>
<organism evidence="11 12">
    <name type="scientific">Ceraceosorus bombacis</name>
    <dbReference type="NCBI Taxonomy" id="401625"/>
    <lineage>
        <taxon>Eukaryota</taxon>
        <taxon>Fungi</taxon>
        <taxon>Dikarya</taxon>
        <taxon>Basidiomycota</taxon>
        <taxon>Ustilaginomycotina</taxon>
        <taxon>Exobasidiomycetes</taxon>
        <taxon>Ceraceosorales</taxon>
        <taxon>Ceraceosoraceae</taxon>
        <taxon>Ceraceosorus</taxon>
    </lineage>
</organism>
<dbReference type="Pfam" id="PF05572">
    <property type="entry name" value="Peptidase_M43"/>
    <property type="match status" value="1"/>
</dbReference>
<dbReference type="InterPro" id="IPR008754">
    <property type="entry name" value="Peptidase_M43"/>
</dbReference>
<evidence type="ECO:0000256" key="9">
    <source>
        <dbReference type="SAM" id="SignalP"/>
    </source>
</evidence>
<sequence length="301" mass="32410">MTKFAFAIFVAAAVALVASMSSGPAAARLEPRKTGHVQVCASTTAKNKPNKADINRRIAALKHAKAAASNSSSTAASLVGVTTVPVVWHIITDGTRGSISPDVQAAQMSKLNDDYARAGMPFQFHLTSADVVTNADWFNNAFPREASKRLMQRALKKGGVETLNIYTTNLYDEGLVGYSSFPTDYQDDPDSDGIIVDYRTVPGGAIPSFNMGRAISHETGHWVGLEHPFEGYCDGGDQVGDTPAERVQSKGCPEGKDTCPEMPGLDPIHNIMDYADDSCANEFTSGQVNRATIMTQQYRHF</sequence>
<dbReference type="GO" id="GO:0046872">
    <property type="term" value="F:metal ion binding"/>
    <property type="evidence" value="ECO:0007669"/>
    <property type="project" value="UniProtKB-KW"/>
</dbReference>
<proteinExistence type="inferred from homology"/>
<evidence type="ECO:0000256" key="4">
    <source>
        <dbReference type="ARBA" id="ARBA00022729"/>
    </source>
</evidence>
<dbReference type="Proteomes" id="UP000054845">
    <property type="component" value="Unassembled WGS sequence"/>
</dbReference>
<dbReference type="EMBL" id="CCYA01000391">
    <property type="protein sequence ID" value="CEH16707.1"/>
    <property type="molecule type" value="Genomic_DNA"/>
</dbReference>
<keyword evidence="7" id="KW-0482">Metalloprotease</keyword>
<keyword evidence="12" id="KW-1185">Reference proteome</keyword>
<reference evidence="11 12" key="1">
    <citation type="submission" date="2014-09" db="EMBL/GenBank/DDBJ databases">
        <authorList>
            <person name="Magalhaes I.L.F."/>
            <person name="Oliveira U."/>
            <person name="Santos F.R."/>
            <person name="Vidigal T.H.D.A."/>
            <person name="Brescovit A.D."/>
            <person name="Santos A.J."/>
        </authorList>
    </citation>
    <scope>NUCLEOTIDE SEQUENCE [LARGE SCALE GENOMIC DNA]</scope>
</reference>
<dbReference type="PANTHER" id="PTHR47466:SF1">
    <property type="entry name" value="METALLOPROTEASE MEP1 (AFU_ORTHOLOGUE AFUA_1G07730)-RELATED"/>
    <property type="match status" value="1"/>
</dbReference>
<feature type="domain" description="Peptidase M43 pregnancy-associated plasma-A" evidence="10">
    <location>
        <begin position="209"/>
        <end position="291"/>
    </location>
</feature>
<feature type="chain" id="PRO_5006059677" evidence="9">
    <location>
        <begin position="28"/>
        <end position="301"/>
    </location>
</feature>
<evidence type="ECO:0000256" key="2">
    <source>
        <dbReference type="ARBA" id="ARBA00022670"/>
    </source>
</evidence>
<dbReference type="SUPFAM" id="SSF55486">
    <property type="entry name" value="Metalloproteases ('zincins'), catalytic domain"/>
    <property type="match status" value="1"/>
</dbReference>
<keyword evidence="2" id="KW-0645">Protease</keyword>
<dbReference type="AlphaFoldDB" id="A0A0P1BLU0"/>